<evidence type="ECO:0000256" key="2">
    <source>
        <dbReference type="RuleBase" id="RU000363"/>
    </source>
</evidence>
<evidence type="ECO:0000256" key="1">
    <source>
        <dbReference type="ARBA" id="ARBA00023002"/>
    </source>
</evidence>
<keyword evidence="6" id="KW-1185">Reference proteome</keyword>
<dbReference type="KEGG" id="shyd:CJD35_16320"/>
<dbReference type="PRINTS" id="PR00080">
    <property type="entry name" value="SDRFAMILY"/>
</dbReference>
<dbReference type="RefSeq" id="WP_017181826.1">
    <property type="nucleotide sequence ID" value="NZ_BBQY01000035.1"/>
</dbReference>
<dbReference type="Proteomes" id="UP000217141">
    <property type="component" value="Chromosome II"/>
</dbReference>
<dbReference type="PANTHER" id="PTHR43658">
    <property type="entry name" value="SHORT-CHAIN DEHYDROGENASE/REDUCTASE"/>
    <property type="match status" value="1"/>
</dbReference>
<comment type="similarity">
    <text evidence="2">Belongs to the short-chain dehydrogenases/reductases (SDR) family.</text>
</comment>
<organism evidence="3 5">
    <name type="scientific">Sphingobium xenophagum</name>
    <dbReference type="NCBI Taxonomy" id="121428"/>
    <lineage>
        <taxon>Bacteria</taxon>
        <taxon>Pseudomonadati</taxon>
        <taxon>Pseudomonadota</taxon>
        <taxon>Alphaproteobacteria</taxon>
        <taxon>Sphingomonadales</taxon>
        <taxon>Sphingomonadaceae</taxon>
        <taxon>Sphingobium</taxon>
    </lineage>
</organism>
<evidence type="ECO:0000313" key="4">
    <source>
        <dbReference type="EMBL" id="GBH32336.1"/>
    </source>
</evidence>
<evidence type="ECO:0000313" key="3">
    <source>
        <dbReference type="EMBL" id="ASY46066.1"/>
    </source>
</evidence>
<reference evidence="3 5" key="2">
    <citation type="submission" date="2017-08" db="EMBL/GenBank/DDBJ databases">
        <title>Whole Genome Sequence of Sphingobium hydrophobicum C1: Insights into Adaption to the Electronic-waste Contaminated Sediment.</title>
        <authorList>
            <person name="Song D."/>
            <person name="Chen X."/>
            <person name="Xu M."/>
        </authorList>
    </citation>
    <scope>NUCLEOTIDE SEQUENCE [LARGE SCALE GENOMIC DNA]</scope>
    <source>
        <strain evidence="3 5">C1</strain>
    </source>
</reference>
<dbReference type="Proteomes" id="UP000290975">
    <property type="component" value="Unassembled WGS sequence"/>
</dbReference>
<dbReference type="Pfam" id="PF00106">
    <property type="entry name" value="adh_short"/>
    <property type="match status" value="1"/>
</dbReference>
<dbReference type="EMBL" id="CP022746">
    <property type="protein sequence ID" value="ASY46066.1"/>
    <property type="molecule type" value="Genomic_DNA"/>
</dbReference>
<protein>
    <submittedName>
        <fullName evidence="3">SDR family oxidoreductase</fullName>
    </submittedName>
</protein>
<dbReference type="PRINTS" id="PR00081">
    <property type="entry name" value="GDHRDH"/>
</dbReference>
<dbReference type="InterPro" id="IPR002347">
    <property type="entry name" value="SDR_fam"/>
</dbReference>
<dbReference type="EMBL" id="BBQY01000035">
    <property type="protein sequence ID" value="GBH32336.1"/>
    <property type="molecule type" value="Genomic_DNA"/>
</dbReference>
<dbReference type="SUPFAM" id="SSF51735">
    <property type="entry name" value="NAD(P)-binding Rossmann-fold domains"/>
    <property type="match status" value="1"/>
</dbReference>
<dbReference type="InterPro" id="IPR020904">
    <property type="entry name" value="Sc_DH/Rdtase_CS"/>
</dbReference>
<reference evidence="4 6" key="1">
    <citation type="submission" date="2014-12" db="EMBL/GenBank/DDBJ databases">
        <title>Whole genome sequencing of Sphingobium xenophagum OW59.</title>
        <authorList>
            <person name="Ohta Y."/>
            <person name="Nishi S."/>
            <person name="Hatada Y."/>
        </authorList>
    </citation>
    <scope>NUCLEOTIDE SEQUENCE [LARGE SCALE GENOMIC DNA]</scope>
    <source>
        <strain evidence="4 6">OW59</strain>
    </source>
</reference>
<dbReference type="STRING" id="1192759.GCA_000277525_00958"/>
<evidence type="ECO:0000313" key="6">
    <source>
        <dbReference type="Proteomes" id="UP000290975"/>
    </source>
</evidence>
<dbReference type="GO" id="GO:0016491">
    <property type="term" value="F:oxidoreductase activity"/>
    <property type="evidence" value="ECO:0007669"/>
    <property type="project" value="UniProtKB-KW"/>
</dbReference>
<gene>
    <name evidence="3" type="ORF">CJD35_16320</name>
    <name evidence="4" type="ORF">MBESOW_P3568</name>
</gene>
<accession>A0A249MXK5</accession>
<keyword evidence="1" id="KW-0560">Oxidoreductase</keyword>
<accession>A0A401J6R0</accession>
<evidence type="ECO:0000313" key="5">
    <source>
        <dbReference type="Proteomes" id="UP000217141"/>
    </source>
</evidence>
<dbReference type="PANTHER" id="PTHR43658:SF8">
    <property type="entry name" value="17-BETA-HYDROXYSTEROID DEHYDROGENASE 14-RELATED"/>
    <property type="match status" value="1"/>
</dbReference>
<name>A0A249MXK5_SPHXE</name>
<dbReference type="AlphaFoldDB" id="A0A249MXK5"/>
<dbReference type="Gene3D" id="3.40.50.720">
    <property type="entry name" value="NAD(P)-binding Rossmann-like Domain"/>
    <property type="match status" value="1"/>
</dbReference>
<dbReference type="PROSITE" id="PS00061">
    <property type="entry name" value="ADH_SHORT"/>
    <property type="match status" value="1"/>
</dbReference>
<dbReference type="InterPro" id="IPR036291">
    <property type="entry name" value="NAD(P)-bd_dom_sf"/>
</dbReference>
<proteinExistence type="inferred from homology"/>
<sequence length="255" mass="26085">MNVNGKLALVTGGASGLGEALAHALRDAGARVVVLDRHPATLTGIESIPCDITDEAAVAAVISAIVDRHGPIAILANVAGIGGIGSIASPAGPGDISAFRRVIDVNLIGAVAVTAHVAHSMIANMPDGPDGERGIILNACSIASFEGQEGMDAYGASKAALAALTLIWARDLSRHAIRCVGIAPGFFATPMTAPMPDALVDELIDGMEFPRRAGTAQEFADAAMFLIRSPMINAEILRLDGGARPPARTRWTAAA</sequence>